<dbReference type="Pfam" id="PF23539">
    <property type="entry name" value="DUF7134"/>
    <property type="match status" value="1"/>
</dbReference>
<keyword evidence="9" id="KW-0472">Membrane</keyword>
<feature type="transmembrane region" description="Helical" evidence="9">
    <location>
        <begin position="80"/>
        <end position="98"/>
    </location>
</feature>
<dbReference type="Pfam" id="PF02518">
    <property type="entry name" value="HATPase_c"/>
    <property type="match status" value="1"/>
</dbReference>
<keyword evidence="14" id="KW-1185">Reference proteome</keyword>
<keyword evidence="8" id="KW-0902">Two-component regulatory system</keyword>
<evidence type="ECO:0000256" key="9">
    <source>
        <dbReference type="SAM" id="Phobius"/>
    </source>
</evidence>
<dbReference type="EMBL" id="QGGR01000022">
    <property type="protein sequence ID" value="PWK39507.1"/>
    <property type="molecule type" value="Genomic_DNA"/>
</dbReference>
<proteinExistence type="predicted"/>
<feature type="domain" description="DUF7134" evidence="12">
    <location>
        <begin position="22"/>
        <end position="168"/>
    </location>
</feature>
<evidence type="ECO:0000259" key="12">
    <source>
        <dbReference type="Pfam" id="PF23539"/>
    </source>
</evidence>
<keyword evidence="5" id="KW-0547">Nucleotide-binding</keyword>
<feature type="domain" description="Histidine kinase/HSP90-like ATPase" evidence="10">
    <location>
        <begin position="310"/>
        <end position="400"/>
    </location>
</feature>
<keyword evidence="9" id="KW-1133">Transmembrane helix</keyword>
<dbReference type="AlphaFoldDB" id="A0A316F3H3"/>
<dbReference type="GO" id="GO:0005524">
    <property type="term" value="F:ATP binding"/>
    <property type="evidence" value="ECO:0007669"/>
    <property type="project" value="UniProtKB-KW"/>
</dbReference>
<dbReference type="InterPro" id="IPR036890">
    <property type="entry name" value="HATPase_C_sf"/>
</dbReference>
<dbReference type="Gene3D" id="1.20.5.1930">
    <property type="match status" value="1"/>
</dbReference>
<dbReference type="Gene3D" id="3.30.565.10">
    <property type="entry name" value="Histidine kinase-like ATPase, C-terminal domain"/>
    <property type="match status" value="1"/>
</dbReference>
<evidence type="ECO:0000259" key="10">
    <source>
        <dbReference type="Pfam" id="PF02518"/>
    </source>
</evidence>
<evidence type="ECO:0000256" key="4">
    <source>
        <dbReference type="ARBA" id="ARBA00022679"/>
    </source>
</evidence>
<keyword evidence="3" id="KW-0597">Phosphoprotein</keyword>
<keyword evidence="9" id="KW-0812">Transmembrane</keyword>
<evidence type="ECO:0000313" key="13">
    <source>
        <dbReference type="EMBL" id="PWK39507.1"/>
    </source>
</evidence>
<dbReference type="InterPro" id="IPR055558">
    <property type="entry name" value="DUF7134"/>
</dbReference>
<dbReference type="PANTHER" id="PTHR24421">
    <property type="entry name" value="NITRATE/NITRITE SENSOR PROTEIN NARX-RELATED"/>
    <property type="match status" value="1"/>
</dbReference>
<comment type="caution">
    <text evidence="13">The sequence shown here is derived from an EMBL/GenBank/DDBJ whole genome shotgun (WGS) entry which is preliminary data.</text>
</comment>
<gene>
    <name evidence="13" type="ORF">BC793_12279</name>
</gene>
<evidence type="ECO:0000256" key="6">
    <source>
        <dbReference type="ARBA" id="ARBA00022777"/>
    </source>
</evidence>
<name>A0A316F3H3_9ACTN</name>
<organism evidence="13 14">
    <name type="scientific">Actinoplanes xinjiangensis</name>
    <dbReference type="NCBI Taxonomy" id="512350"/>
    <lineage>
        <taxon>Bacteria</taxon>
        <taxon>Bacillati</taxon>
        <taxon>Actinomycetota</taxon>
        <taxon>Actinomycetes</taxon>
        <taxon>Micromonosporales</taxon>
        <taxon>Micromonosporaceae</taxon>
        <taxon>Actinoplanes</taxon>
    </lineage>
</organism>
<dbReference type="EC" id="2.7.13.3" evidence="2"/>
<feature type="transmembrane region" description="Helical" evidence="9">
    <location>
        <begin position="29"/>
        <end position="46"/>
    </location>
</feature>
<evidence type="ECO:0000256" key="7">
    <source>
        <dbReference type="ARBA" id="ARBA00022840"/>
    </source>
</evidence>
<dbReference type="InterPro" id="IPR003594">
    <property type="entry name" value="HATPase_dom"/>
</dbReference>
<evidence type="ECO:0000313" key="14">
    <source>
        <dbReference type="Proteomes" id="UP000245697"/>
    </source>
</evidence>
<feature type="transmembrane region" description="Helical" evidence="9">
    <location>
        <begin position="52"/>
        <end position="73"/>
    </location>
</feature>
<dbReference type="GO" id="GO:0016020">
    <property type="term" value="C:membrane"/>
    <property type="evidence" value="ECO:0007669"/>
    <property type="project" value="InterPro"/>
</dbReference>
<protein>
    <recommendedName>
        <fullName evidence="2">histidine kinase</fullName>
        <ecNumber evidence="2">2.7.13.3</ecNumber>
    </recommendedName>
</protein>
<dbReference type="CDD" id="cd16917">
    <property type="entry name" value="HATPase_UhpB-NarQ-NarX-like"/>
    <property type="match status" value="1"/>
</dbReference>
<dbReference type="Proteomes" id="UP000245697">
    <property type="component" value="Unassembled WGS sequence"/>
</dbReference>
<dbReference type="GO" id="GO:0046983">
    <property type="term" value="F:protein dimerization activity"/>
    <property type="evidence" value="ECO:0007669"/>
    <property type="project" value="InterPro"/>
</dbReference>
<keyword evidence="6 13" id="KW-0418">Kinase</keyword>
<dbReference type="InterPro" id="IPR011712">
    <property type="entry name" value="Sig_transdc_His_kin_sub3_dim/P"/>
</dbReference>
<evidence type="ECO:0000256" key="5">
    <source>
        <dbReference type="ARBA" id="ARBA00022741"/>
    </source>
</evidence>
<dbReference type="SUPFAM" id="SSF55874">
    <property type="entry name" value="ATPase domain of HSP90 chaperone/DNA topoisomerase II/histidine kinase"/>
    <property type="match status" value="1"/>
</dbReference>
<accession>A0A316F3H3</accession>
<dbReference type="InterPro" id="IPR050482">
    <property type="entry name" value="Sensor_HK_TwoCompSys"/>
</dbReference>
<reference evidence="13 14" key="1">
    <citation type="submission" date="2018-05" db="EMBL/GenBank/DDBJ databases">
        <title>Genomic Encyclopedia of Archaeal and Bacterial Type Strains, Phase II (KMG-II): from individual species to whole genera.</title>
        <authorList>
            <person name="Goeker M."/>
        </authorList>
    </citation>
    <scope>NUCLEOTIDE SEQUENCE [LARGE SCALE GENOMIC DNA]</scope>
    <source>
        <strain evidence="13 14">DSM 45184</strain>
    </source>
</reference>
<feature type="transmembrane region" description="Helical" evidence="9">
    <location>
        <begin position="144"/>
        <end position="163"/>
    </location>
</feature>
<dbReference type="Pfam" id="PF07730">
    <property type="entry name" value="HisKA_3"/>
    <property type="match status" value="1"/>
</dbReference>
<evidence type="ECO:0000256" key="1">
    <source>
        <dbReference type="ARBA" id="ARBA00000085"/>
    </source>
</evidence>
<keyword evidence="4" id="KW-0808">Transferase</keyword>
<evidence type="ECO:0000256" key="8">
    <source>
        <dbReference type="ARBA" id="ARBA00023012"/>
    </source>
</evidence>
<dbReference type="PANTHER" id="PTHR24421:SF10">
    <property type="entry name" value="NITRATE_NITRITE SENSOR PROTEIN NARQ"/>
    <property type="match status" value="1"/>
</dbReference>
<feature type="domain" description="Signal transduction histidine kinase subgroup 3 dimerisation and phosphoacceptor" evidence="11">
    <location>
        <begin position="197"/>
        <end position="261"/>
    </location>
</feature>
<keyword evidence="7" id="KW-0067">ATP-binding</keyword>
<sequence>MTPHRAPSGHNGAVSPHALRVAARRHPRAVDAGIAALVALACALVLSGRTGATVDAAGVLDWTSVVLLPVPLIWRRRAPVAVFAAATVLLIGSQALGAQSPAALGVTLTALHAVARYRPARFAWPAAAVTVLPGFDNRIEDGPAWGAFAAVSAVTVAVVLIGVNQRTRSAYLQALEDRAQRLEQDRDQRARLAVADERARVAREMHDVVAHHLAVIVALSDGAAATAALAPQRAADVMGQVSATGRQALGEMRRLVGLLRGTSRPEPGTRAPQPGLDDITALVDRVRDAGVRVSVRQDGTPGAWGPGAGLAVYRIVQEALTNVLKHAGPQAGAEVSLRYRRDAAEVSIVDDGAGRIARRPGIGDRHGLAGMAERATAYGGRLDAGPRAGPGWRVHVCLTFDRSEVLS</sequence>
<evidence type="ECO:0000256" key="3">
    <source>
        <dbReference type="ARBA" id="ARBA00022553"/>
    </source>
</evidence>
<comment type="catalytic activity">
    <reaction evidence="1">
        <text>ATP + protein L-histidine = ADP + protein N-phospho-L-histidine.</text>
        <dbReference type="EC" id="2.7.13.3"/>
    </reaction>
</comment>
<dbReference type="GO" id="GO:0000155">
    <property type="term" value="F:phosphorelay sensor kinase activity"/>
    <property type="evidence" value="ECO:0007669"/>
    <property type="project" value="InterPro"/>
</dbReference>
<evidence type="ECO:0000256" key="2">
    <source>
        <dbReference type="ARBA" id="ARBA00012438"/>
    </source>
</evidence>
<evidence type="ECO:0000259" key="11">
    <source>
        <dbReference type="Pfam" id="PF07730"/>
    </source>
</evidence>